<sequence length="506" mass="55695">NHDQIVTTQDVGLSLRCSYTLKNYTVSSNLELAISGRIPALKEETAVVPAPTVRLRITGRNGEQVASAQVGDPLALRFEIFEKNSPYELFIRELVALDGTDSSEITLIDEHGCPTDQEIMGPALKVNGSGQVLTVPFDAFKFPTSDIVQFKALVTPCLPSCQPAECDMNDNFGLERSFTSFGRRRREADIDQDEMLLIQTIRISDKFETESKTDAFKASEGGGTSIAKSLDNETCSNIVSLFIACGLFLVAQIVVSNKTEMADILIAGDYVDSIPNDKNVVLGPGLRKVENRIVACKSGKFKSRDNPPIFWIEACQKQYIPAQAEEIIGIIQGRIDDFYKVDIGSSESALLSFFAFPGATKKNRPIFKEGELVYAKVLLASKDMEPELVCISGDGKSGGLGQLSDDGFLFRIPINHARRILRKESNLIKNLGKEMKFEAAIGLNGRVWVRGKNTQQTLAVANAITTSERMSEEEINDMCENIFDSVSGMRKENVIDDDDVAMEENT</sequence>
<dbReference type="FunFam" id="3.30.1370.10:FF:000038">
    <property type="entry name" value="exosome complex component RRP40"/>
    <property type="match status" value="1"/>
</dbReference>
<dbReference type="CDD" id="cd05790">
    <property type="entry name" value="S1_Rrp40"/>
    <property type="match status" value="1"/>
</dbReference>
<evidence type="ECO:0000256" key="7">
    <source>
        <dbReference type="ARBA" id="ARBA00022884"/>
    </source>
</evidence>
<dbReference type="GO" id="GO:0071035">
    <property type="term" value="P:nuclear polyadenylation-dependent rRNA catabolic process"/>
    <property type="evidence" value="ECO:0007669"/>
    <property type="project" value="TreeGrafter"/>
</dbReference>
<comment type="subcellular location">
    <subcellularLocation>
        <location evidence="1">Cytoplasm</location>
    </subcellularLocation>
    <subcellularLocation>
        <location evidence="2">Nucleus</location>
        <location evidence="2">Nucleolus</location>
    </subcellularLocation>
</comment>
<feature type="non-terminal residue" evidence="12">
    <location>
        <position position="506"/>
    </location>
</feature>
<dbReference type="InterPro" id="IPR001507">
    <property type="entry name" value="ZP_dom"/>
</dbReference>
<dbReference type="InterPro" id="IPR026699">
    <property type="entry name" value="Exosome_RNA_bind1/RRP40/RRP4"/>
</dbReference>
<dbReference type="Pfam" id="PF21262">
    <property type="entry name" value="RRP40_S1"/>
    <property type="match status" value="1"/>
</dbReference>
<dbReference type="Pfam" id="PF15985">
    <property type="entry name" value="KH_6"/>
    <property type="match status" value="1"/>
</dbReference>
<evidence type="ECO:0000313" key="12">
    <source>
        <dbReference type="EMBL" id="KAK2725205.1"/>
    </source>
</evidence>
<evidence type="ECO:0000256" key="9">
    <source>
        <dbReference type="ARBA" id="ARBA00030615"/>
    </source>
</evidence>
<keyword evidence="7" id="KW-0694">RNA-binding</keyword>
<comment type="caution">
    <text evidence="12">The sequence shown here is derived from an EMBL/GenBank/DDBJ whole genome shotgun (WGS) entry which is preliminary data.</text>
</comment>
<evidence type="ECO:0000256" key="2">
    <source>
        <dbReference type="ARBA" id="ARBA00004604"/>
    </source>
</evidence>
<evidence type="ECO:0000256" key="4">
    <source>
        <dbReference type="ARBA" id="ARBA00022490"/>
    </source>
</evidence>
<dbReference type="InterPro" id="IPR037319">
    <property type="entry name" value="Rrp40_S1"/>
</dbReference>
<evidence type="ECO:0000259" key="11">
    <source>
        <dbReference type="PROSITE" id="PS51034"/>
    </source>
</evidence>
<gene>
    <name evidence="12" type="ORF">QYM36_001600</name>
</gene>
<dbReference type="EMBL" id="JAVRJZ010000003">
    <property type="protein sequence ID" value="KAK2725205.1"/>
    <property type="molecule type" value="Genomic_DNA"/>
</dbReference>
<dbReference type="AlphaFoldDB" id="A0AA88LKE9"/>
<dbReference type="PROSITE" id="PS51034">
    <property type="entry name" value="ZP_2"/>
    <property type="match status" value="1"/>
</dbReference>
<name>A0AA88LKE9_ARTSF</name>
<dbReference type="Gene3D" id="2.40.50.140">
    <property type="entry name" value="Nucleic acid-binding proteins"/>
    <property type="match status" value="1"/>
</dbReference>
<comment type="similarity">
    <text evidence="3">Belongs to the RRP40 family.</text>
</comment>
<dbReference type="GO" id="GO:0010468">
    <property type="term" value="P:regulation of gene expression"/>
    <property type="evidence" value="ECO:0007669"/>
    <property type="project" value="UniProtKB-ARBA"/>
</dbReference>
<dbReference type="GO" id="GO:0000177">
    <property type="term" value="C:cytoplasmic exosome (RNase complex)"/>
    <property type="evidence" value="ECO:0007669"/>
    <property type="project" value="TreeGrafter"/>
</dbReference>
<dbReference type="PANTHER" id="PTHR21321:SF1">
    <property type="entry name" value="EXOSOME COMPLEX COMPONENT RRP40"/>
    <property type="match status" value="1"/>
</dbReference>
<keyword evidence="8" id="KW-0539">Nucleus</keyword>
<proteinExistence type="inferred from homology"/>
<dbReference type="Gene3D" id="3.30.1370.10">
    <property type="entry name" value="K Homology domain, type 1"/>
    <property type="match status" value="1"/>
</dbReference>
<dbReference type="GO" id="GO:0003723">
    <property type="term" value="F:RNA binding"/>
    <property type="evidence" value="ECO:0007669"/>
    <property type="project" value="UniProtKB-KW"/>
</dbReference>
<keyword evidence="5" id="KW-0698">rRNA processing</keyword>
<dbReference type="InterPro" id="IPR036612">
    <property type="entry name" value="KH_dom_type_1_sf"/>
</dbReference>
<evidence type="ECO:0000256" key="8">
    <source>
        <dbReference type="ARBA" id="ARBA00023242"/>
    </source>
</evidence>
<dbReference type="Proteomes" id="UP001187531">
    <property type="component" value="Unassembled WGS sequence"/>
</dbReference>
<dbReference type="GO" id="GO:0034475">
    <property type="term" value="P:U4 snRNA 3'-end processing"/>
    <property type="evidence" value="ECO:0007669"/>
    <property type="project" value="TreeGrafter"/>
</dbReference>
<protein>
    <recommendedName>
        <fullName evidence="10">Exosome complex component RRP40</fullName>
    </recommendedName>
    <alternativeName>
        <fullName evidence="9">Ribosomal RNA-processing protein 40</fullName>
    </alternativeName>
</protein>
<evidence type="ECO:0000256" key="3">
    <source>
        <dbReference type="ARBA" id="ARBA00007841"/>
    </source>
</evidence>
<dbReference type="PANTHER" id="PTHR21321">
    <property type="entry name" value="PNAS-3 RELATED"/>
    <property type="match status" value="1"/>
</dbReference>
<dbReference type="Gene3D" id="2.40.50.100">
    <property type="match status" value="1"/>
</dbReference>
<accession>A0AA88LKE9</accession>
<evidence type="ECO:0000313" key="13">
    <source>
        <dbReference type="Proteomes" id="UP001187531"/>
    </source>
</evidence>
<evidence type="ECO:0000256" key="1">
    <source>
        <dbReference type="ARBA" id="ARBA00004496"/>
    </source>
</evidence>
<dbReference type="GO" id="GO:0071034">
    <property type="term" value="P:CUT catabolic process"/>
    <property type="evidence" value="ECO:0007669"/>
    <property type="project" value="TreeGrafter"/>
</dbReference>
<dbReference type="SUPFAM" id="SSF50249">
    <property type="entry name" value="Nucleic acid-binding proteins"/>
    <property type="match status" value="1"/>
</dbReference>
<dbReference type="InterPro" id="IPR004088">
    <property type="entry name" value="KH_dom_type_1"/>
</dbReference>
<dbReference type="InterPro" id="IPR012340">
    <property type="entry name" value="NA-bd_OB-fold"/>
</dbReference>
<keyword evidence="13" id="KW-1185">Reference proteome</keyword>
<organism evidence="12 13">
    <name type="scientific">Artemia franciscana</name>
    <name type="common">Brine shrimp</name>
    <name type="synonym">Artemia sanfranciscana</name>
    <dbReference type="NCBI Taxonomy" id="6661"/>
    <lineage>
        <taxon>Eukaryota</taxon>
        <taxon>Metazoa</taxon>
        <taxon>Ecdysozoa</taxon>
        <taxon>Arthropoda</taxon>
        <taxon>Crustacea</taxon>
        <taxon>Branchiopoda</taxon>
        <taxon>Anostraca</taxon>
        <taxon>Artemiidae</taxon>
        <taxon>Artemia</taxon>
    </lineage>
</organism>
<dbReference type="GO" id="GO:0000176">
    <property type="term" value="C:nuclear exosome (RNase complex)"/>
    <property type="evidence" value="ECO:0007669"/>
    <property type="project" value="TreeGrafter"/>
</dbReference>
<dbReference type="InterPro" id="IPR049469">
    <property type="entry name" value="RRP40_KH-I"/>
</dbReference>
<reference evidence="12" key="1">
    <citation type="submission" date="2023-07" db="EMBL/GenBank/DDBJ databases">
        <title>Chromosome-level genome assembly of Artemia franciscana.</title>
        <authorList>
            <person name="Jo E."/>
        </authorList>
    </citation>
    <scope>NUCLEOTIDE SEQUENCE</scope>
    <source>
        <tissue evidence="12">Whole body</tissue>
    </source>
</reference>
<dbReference type="CDD" id="cd22526">
    <property type="entry name" value="KH-I_Rrp40"/>
    <property type="match status" value="1"/>
</dbReference>
<dbReference type="SUPFAM" id="SSF110324">
    <property type="entry name" value="Ribosomal L27 protein-like"/>
    <property type="match status" value="1"/>
</dbReference>
<evidence type="ECO:0000256" key="5">
    <source>
        <dbReference type="ARBA" id="ARBA00022552"/>
    </source>
</evidence>
<dbReference type="GO" id="GO:0000467">
    <property type="term" value="P:exonucleolytic trimming to generate mature 3'-end of 5.8S rRNA from tricistronic rRNA transcript (SSU-rRNA, 5.8S rRNA, LSU-rRNA)"/>
    <property type="evidence" value="ECO:0007669"/>
    <property type="project" value="TreeGrafter"/>
</dbReference>
<keyword evidence="6" id="KW-0271">Exosome</keyword>
<dbReference type="GO" id="GO:0005730">
    <property type="term" value="C:nucleolus"/>
    <property type="evidence" value="ECO:0007669"/>
    <property type="project" value="UniProtKB-SubCell"/>
</dbReference>
<dbReference type="SUPFAM" id="SSF54791">
    <property type="entry name" value="Eukaryotic type KH-domain (KH-domain type I)"/>
    <property type="match status" value="1"/>
</dbReference>
<keyword evidence="4" id="KW-0963">Cytoplasm</keyword>
<evidence type="ECO:0000256" key="10">
    <source>
        <dbReference type="ARBA" id="ARBA00069899"/>
    </source>
</evidence>
<dbReference type="GO" id="GO:0071038">
    <property type="term" value="P:TRAMP-dependent tRNA surveillance pathway"/>
    <property type="evidence" value="ECO:0007669"/>
    <property type="project" value="TreeGrafter"/>
</dbReference>
<dbReference type="GO" id="GO:0071051">
    <property type="term" value="P:poly(A)-dependent snoRNA 3'-end processing"/>
    <property type="evidence" value="ECO:0007669"/>
    <property type="project" value="TreeGrafter"/>
</dbReference>
<dbReference type="FunFam" id="2.40.50.140:FF:000112">
    <property type="entry name" value="Exosome complex component RRP40"/>
    <property type="match status" value="1"/>
</dbReference>
<evidence type="ECO:0000256" key="6">
    <source>
        <dbReference type="ARBA" id="ARBA00022835"/>
    </source>
</evidence>
<feature type="domain" description="ZP" evidence="11">
    <location>
        <begin position="1"/>
        <end position="173"/>
    </location>
</feature>